<evidence type="ECO:0000256" key="2">
    <source>
        <dbReference type="ARBA" id="ARBA00022792"/>
    </source>
</evidence>
<evidence type="ECO:0000313" key="7">
    <source>
        <dbReference type="EMBL" id="VFT80559.1"/>
    </source>
</evidence>
<keyword evidence="5" id="KW-0472">Membrane</keyword>
<keyword evidence="2" id="KW-0999">Mitochondrion inner membrane</keyword>
<dbReference type="AlphaFoldDB" id="A0A485KDG3"/>
<gene>
    <name evidence="7" type="primary">Aste57867_3393</name>
    <name evidence="6" type="ORF">As57867_003383</name>
    <name evidence="7" type="ORF">ASTE57867_3393</name>
</gene>
<evidence type="ECO:0000313" key="8">
    <source>
        <dbReference type="Proteomes" id="UP000332933"/>
    </source>
</evidence>
<dbReference type="PANTHER" id="PTHR11504:SF0">
    <property type="entry name" value="CYTOCHROME C OXIDASE SUBUNIT"/>
    <property type="match status" value="1"/>
</dbReference>
<accession>A0A485KDG3</accession>
<dbReference type="InterPro" id="IPR001349">
    <property type="entry name" value="Cyt_c_oxidase_su6a"/>
</dbReference>
<dbReference type="PANTHER" id="PTHR11504">
    <property type="entry name" value="CYTOCHROME C OXIDASE POLYPEPTIDE VIA"/>
    <property type="match status" value="1"/>
</dbReference>
<dbReference type="SUPFAM" id="SSF81411">
    <property type="entry name" value="Mitochondrial cytochrome c oxidase subunit VIa"/>
    <property type="match status" value="1"/>
</dbReference>
<keyword evidence="8" id="KW-1185">Reference proteome</keyword>
<dbReference type="EMBL" id="CAADRA010000592">
    <property type="protein sequence ID" value="VFT80559.1"/>
    <property type="molecule type" value="Genomic_DNA"/>
</dbReference>
<sequence length="128" mass="14161">MSFPGNQSVQKSTLANMSAILTKSLSRAVSRTTQQVRHMSAHGTEAEALDQMSLWTKISQGAMAFTGVLTVVSLGAHFSHPHEDHHDGPVYSHNKIRTKPYPWKYSDCNIFDSHCKELARAAEQGLSH</sequence>
<evidence type="ECO:0000256" key="1">
    <source>
        <dbReference type="ARBA" id="ARBA00004273"/>
    </source>
</evidence>
<dbReference type="GO" id="GO:0030234">
    <property type="term" value="F:enzyme regulator activity"/>
    <property type="evidence" value="ECO:0007669"/>
    <property type="project" value="TreeGrafter"/>
</dbReference>
<evidence type="ECO:0000256" key="3">
    <source>
        <dbReference type="ARBA" id="ARBA00022946"/>
    </source>
</evidence>
<keyword evidence="3" id="KW-0809">Transit peptide</keyword>
<organism evidence="7 8">
    <name type="scientific">Aphanomyces stellatus</name>
    <dbReference type="NCBI Taxonomy" id="120398"/>
    <lineage>
        <taxon>Eukaryota</taxon>
        <taxon>Sar</taxon>
        <taxon>Stramenopiles</taxon>
        <taxon>Oomycota</taxon>
        <taxon>Saprolegniomycetes</taxon>
        <taxon>Saprolegniales</taxon>
        <taxon>Verrucalvaceae</taxon>
        <taxon>Aphanomyces</taxon>
    </lineage>
</organism>
<dbReference type="Gene3D" id="4.10.95.10">
    <property type="entry name" value="Cytochrome c oxidase, subunit VIa"/>
    <property type="match status" value="1"/>
</dbReference>
<evidence type="ECO:0000256" key="5">
    <source>
        <dbReference type="ARBA" id="ARBA00023136"/>
    </source>
</evidence>
<dbReference type="InterPro" id="IPR036418">
    <property type="entry name" value="Cyt_c_oxidase_su6a_sf"/>
</dbReference>
<dbReference type="Proteomes" id="UP000332933">
    <property type="component" value="Unassembled WGS sequence"/>
</dbReference>
<evidence type="ECO:0000256" key="4">
    <source>
        <dbReference type="ARBA" id="ARBA00023128"/>
    </source>
</evidence>
<dbReference type="GO" id="GO:0006123">
    <property type="term" value="P:mitochondrial electron transport, cytochrome c to oxygen"/>
    <property type="evidence" value="ECO:0007669"/>
    <property type="project" value="TreeGrafter"/>
</dbReference>
<proteinExistence type="predicted"/>
<comment type="subcellular location">
    <subcellularLocation>
        <location evidence="1">Mitochondrion inner membrane</location>
    </subcellularLocation>
</comment>
<dbReference type="EMBL" id="VJMH01000592">
    <property type="protein sequence ID" value="KAF0715390.1"/>
    <property type="molecule type" value="Genomic_DNA"/>
</dbReference>
<dbReference type="OrthoDB" id="5947505at2759"/>
<reference evidence="6" key="2">
    <citation type="submission" date="2019-06" db="EMBL/GenBank/DDBJ databases">
        <title>Genomics analysis of Aphanomyces spp. identifies a new class of oomycete effector associated with host adaptation.</title>
        <authorList>
            <person name="Gaulin E."/>
        </authorList>
    </citation>
    <scope>NUCLEOTIDE SEQUENCE</scope>
    <source>
        <strain evidence="6">CBS 578.67</strain>
    </source>
</reference>
<name>A0A485KDG3_9STRA</name>
<evidence type="ECO:0000313" key="6">
    <source>
        <dbReference type="EMBL" id="KAF0715390.1"/>
    </source>
</evidence>
<reference evidence="7 8" key="1">
    <citation type="submission" date="2019-03" db="EMBL/GenBank/DDBJ databases">
        <authorList>
            <person name="Gaulin E."/>
            <person name="Dumas B."/>
        </authorList>
    </citation>
    <scope>NUCLEOTIDE SEQUENCE [LARGE SCALE GENOMIC DNA]</scope>
    <source>
        <strain evidence="7">CBS 568.67</strain>
    </source>
</reference>
<protein>
    <submittedName>
        <fullName evidence="7">Aste57867_3393 protein</fullName>
    </submittedName>
</protein>
<dbReference type="GO" id="GO:0005743">
    <property type="term" value="C:mitochondrial inner membrane"/>
    <property type="evidence" value="ECO:0007669"/>
    <property type="project" value="UniProtKB-SubCell"/>
</dbReference>
<keyword evidence="4" id="KW-0496">Mitochondrion</keyword>